<dbReference type="EMBL" id="FP565575">
    <property type="protein sequence ID" value="CBE68995.1"/>
    <property type="molecule type" value="Genomic_DNA"/>
</dbReference>
<accession>D5MGW4</accession>
<reference evidence="2 3" key="1">
    <citation type="journal article" date="2010" name="Nature">
        <title>Nitrite-driven anaerobic methane oxidation by oxygenic bacteria.</title>
        <authorList>
            <person name="Ettwig K.F."/>
            <person name="Butler M.K."/>
            <person name="Le Paslier D."/>
            <person name="Pelletier E."/>
            <person name="Mangenot S."/>
            <person name="Kuypers M.M.M."/>
            <person name="Schreiber F."/>
            <person name="Dutilh B.E."/>
            <person name="Zedelius J."/>
            <person name="de Beer D."/>
            <person name="Gloerich J."/>
            <person name="Wessels H.J.C.T."/>
            <person name="van Allen T."/>
            <person name="Luesken F."/>
            <person name="Wu M."/>
            <person name="van de Pas-Schoonen K.T."/>
            <person name="Op den Camp H.J.M."/>
            <person name="Janssen-Megens E.M."/>
            <person name="Francoijs K-J."/>
            <person name="Stunnenberg H."/>
            <person name="Weissenbach J."/>
            <person name="Jetten M.S.M."/>
            <person name="Strous M."/>
        </authorList>
    </citation>
    <scope>NUCLEOTIDE SEQUENCE [LARGE SCALE GENOMIC DNA]</scope>
</reference>
<evidence type="ECO:0000313" key="2">
    <source>
        <dbReference type="EMBL" id="CBE68995.1"/>
    </source>
</evidence>
<feature type="region of interest" description="Disordered" evidence="1">
    <location>
        <begin position="1"/>
        <end position="21"/>
    </location>
</feature>
<dbReference type="HOGENOM" id="CLU_3005585_0_0_0"/>
<organism evidence="2 3">
    <name type="scientific">Methylomirabilis oxygeniifera</name>
    <dbReference type="NCBI Taxonomy" id="671143"/>
    <lineage>
        <taxon>Bacteria</taxon>
        <taxon>Candidatus Methylomirabilota</taxon>
        <taxon>Candidatus Methylomirabilia</taxon>
        <taxon>Candidatus Methylomirabilales</taxon>
        <taxon>Candidatus Methylomirabilaceae</taxon>
        <taxon>Candidatus Methylomirabilis</taxon>
    </lineage>
</organism>
<dbReference type="AlphaFoldDB" id="D5MGW4"/>
<gene>
    <name evidence="2" type="ORF">DAMO_1945</name>
</gene>
<feature type="compositionally biased region" description="Low complexity" evidence="1">
    <location>
        <begin position="11"/>
        <end position="20"/>
    </location>
</feature>
<name>D5MGW4_METO1</name>
<dbReference type="Proteomes" id="UP000006898">
    <property type="component" value="Chromosome"/>
</dbReference>
<proteinExistence type="predicted"/>
<sequence length="56" mass="5731">MSIREQSVSRPPAALPAELPSETRATLIPHLISYTTGAPFGAAARSVYGGGSGPHV</sequence>
<evidence type="ECO:0000313" key="3">
    <source>
        <dbReference type="Proteomes" id="UP000006898"/>
    </source>
</evidence>
<evidence type="ECO:0000256" key="1">
    <source>
        <dbReference type="SAM" id="MobiDB-lite"/>
    </source>
</evidence>
<protein>
    <submittedName>
        <fullName evidence="2">Uncharacterized protein</fullName>
    </submittedName>
</protein>
<dbReference type="STRING" id="671143.DAMO_1945"/>
<dbReference type="KEGG" id="mox:DAMO_1945"/>